<keyword evidence="1" id="KW-0175">Coiled coil</keyword>
<evidence type="ECO:0000313" key="4">
    <source>
        <dbReference type="Proteomes" id="UP000605986"/>
    </source>
</evidence>
<evidence type="ECO:0000313" key="3">
    <source>
        <dbReference type="EMBL" id="KAF4448753.1"/>
    </source>
</evidence>
<dbReference type="GO" id="GO:0005634">
    <property type="term" value="C:nucleus"/>
    <property type="evidence" value="ECO:0007669"/>
    <property type="project" value="InterPro"/>
</dbReference>
<feature type="coiled-coil region" evidence="1">
    <location>
        <begin position="94"/>
        <end position="121"/>
    </location>
</feature>
<feature type="region of interest" description="Disordered" evidence="2">
    <location>
        <begin position="1"/>
        <end position="56"/>
    </location>
</feature>
<dbReference type="Proteomes" id="UP000605986">
    <property type="component" value="Unassembled WGS sequence"/>
</dbReference>
<evidence type="ECO:0000256" key="2">
    <source>
        <dbReference type="SAM" id="MobiDB-lite"/>
    </source>
</evidence>
<reference evidence="3" key="1">
    <citation type="submission" date="2020-01" db="EMBL/GenBank/DDBJ databases">
        <title>Identification and distribution of gene clusters putatively required for synthesis of sphingolipid metabolism inhibitors in phylogenetically diverse species of the filamentous fungus Fusarium.</title>
        <authorList>
            <person name="Kim H.-S."/>
            <person name="Busman M."/>
            <person name="Brown D.W."/>
            <person name="Divon H."/>
            <person name="Uhlig S."/>
            <person name="Proctor R.H."/>
        </authorList>
    </citation>
    <scope>NUCLEOTIDE SEQUENCE</scope>
    <source>
        <strain evidence="3">NRRL 53441</strain>
    </source>
</reference>
<protein>
    <submittedName>
        <fullName evidence="3">Uncharacterized protein</fullName>
    </submittedName>
</protein>
<dbReference type="Pfam" id="PF09421">
    <property type="entry name" value="FRQ"/>
    <property type="match status" value="2"/>
</dbReference>
<feature type="compositionally biased region" description="Polar residues" evidence="2">
    <location>
        <begin position="1"/>
        <end position="11"/>
    </location>
</feature>
<dbReference type="GO" id="GO:0007623">
    <property type="term" value="P:circadian rhythm"/>
    <property type="evidence" value="ECO:0007669"/>
    <property type="project" value="InterPro"/>
</dbReference>
<proteinExistence type="predicted"/>
<organism evidence="3 4">
    <name type="scientific">Fusarium austroafricanum</name>
    <dbReference type="NCBI Taxonomy" id="2364996"/>
    <lineage>
        <taxon>Eukaryota</taxon>
        <taxon>Fungi</taxon>
        <taxon>Dikarya</taxon>
        <taxon>Ascomycota</taxon>
        <taxon>Pezizomycotina</taxon>
        <taxon>Sordariomycetes</taxon>
        <taxon>Hypocreomycetidae</taxon>
        <taxon>Hypocreales</taxon>
        <taxon>Nectriaceae</taxon>
        <taxon>Fusarium</taxon>
        <taxon>Fusarium concolor species complex</taxon>
    </lineage>
</organism>
<dbReference type="OrthoDB" id="5148549at2759"/>
<sequence>MPLNQSNSERTPPQPTDCFLHLDSFNNSRETVLSDPPEWHNDSSLNATTNNNRADDNLSFSREESDLLDTEKLHLHTRHHVDPPGPITAHSSSSDDYRSVIDNLTLEIQQLKKELKRYKQPGPALLHKDKLFEIKVYGLPQKKKTELETILRDLAVDHGSSLRPADSAYASMSAGGESSRRPFYLPILPSTESSKGKVEDYLRDVPNGLYPQHVIMTDKER</sequence>
<gene>
    <name evidence="3" type="ORF">F53441_7881</name>
</gene>
<accession>A0A8H4KGA9</accession>
<comment type="caution">
    <text evidence="3">The sequence shown here is derived from an EMBL/GenBank/DDBJ whole genome shotgun (WGS) entry which is preliminary data.</text>
</comment>
<dbReference type="GO" id="GO:0005737">
    <property type="term" value="C:cytoplasm"/>
    <property type="evidence" value="ECO:0007669"/>
    <property type="project" value="InterPro"/>
</dbReference>
<dbReference type="GO" id="GO:0006355">
    <property type="term" value="P:regulation of DNA-templated transcription"/>
    <property type="evidence" value="ECO:0007669"/>
    <property type="project" value="InterPro"/>
</dbReference>
<name>A0A8H4KGA9_9HYPO</name>
<keyword evidence="4" id="KW-1185">Reference proteome</keyword>
<evidence type="ECO:0000256" key="1">
    <source>
        <dbReference type="SAM" id="Coils"/>
    </source>
</evidence>
<dbReference type="AlphaFoldDB" id="A0A8H4KGA9"/>
<dbReference type="EMBL" id="JAADJG010000318">
    <property type="protein sequence ID" value="KAF4448753.1"/>
    <property type="molecule type" value="Genomic_DNA"/>
</dbReference>
<dbReference type="InterPro" id="IPR018554">
    <property type="entry name" value="FRQ"/>
</dbReference>